<sequence>MRHEWIIGIGLLLGLSLGTVHGAARTYRAFIVAIAKYPAHSGWASLHADRDKELLCDCFRKYAFEDIRVCADEAATYQRITTELDGLVRRAEPGDRVWIHFSCHGQQMEDLNGDEPDGLDEALVPYDARMYYEPGVYEGECHLWDDELNEYLTAIRKRLGEAGEVWVSLDACHSASATRGDESSGRRIRGTCLIFSANPGFQPPDMPGNGYVDVPLRSEAGWAPLTVLSACQSYQDNWECEVDGRGYGVLSYAIARAFADYAGWPENDERFLREIDKLVRRLSPWQTPVIESTKRAMEWD</sequence>
<proteinExistence type="predicted"/>
<dbReference type="EMBL" id="DXEN01000065">
    <property type="protein sequence ID" value="HIX86660.1"/>
    <property type="molecule type" value="Genomic_DNA"/>
</dbReference>
<gene>
    <name evidence="2" type="ORF">H9848_08670</name>
</gene>
<feature type="domain" description="Peptidase C14 caspase" evidence="1">
    <location>
        <begin position="28"/>
        <end position="292"/>
    </location>
</feature>
<dbReference type="Pfam" id="PF00656">
    <property type="entry name" value="Peptidase_C14"/>
    <property type="match status" value="1"/>
</dbReference>
<dbReference type="Proteomes" id="UP000823847">
    <property type="component" value="Unassembled WGS sequence"/>
</dbReference>
<protein>
    <submittedName>
        <fullName evidence="2">Caspase family protein</fullName>
    </submittedName>
</protein>
<dbReference type="PANTHER" id="PTHR48104">
    <property type="entry name" value="METACASPASE-4"/>
    <property type="match status" value="1"/>
</dbReference>
<dbReference type="Gene3D" id="3.40.50.1460">
    <property type="match status" value="1"/>
</dbReference>
<dbReference type="GO" id="GO:0005737">
    <property type="term" value="C:cytoplasm"/>
    <property type="evidence" value="ECO:0007669"/>
    <property type="project" value="TreeGrafter"/>
</dbReference>
<dbReference type="InterPro" id="IPR011600">
    <property type="entry name" value="Pept_C14_caspase"/>
</dbReference>
<evidence type="ECO:0000259" key="1">
    <source>
        <dbReference type="Pfam" id="PF00656"/>
    </source>
</evidence>
<name>A0A9D1XSR0_9BACT</name>
<organism evidence="2 3">
    <name type="scientific">Candidatus Parabacteroides intestinigallinarum</name>
    <dbReference type="NCBI Taxonomy" id="2838722"/>
    <lineage>
        <taxon>Bacteria</taxon>
        <taxon>Pseudomonadati</taxon>
        <taxon>Bacteroidota</taxon>
        <taxon>Bacteroidia</taxon>
        <taxon>Bacteroidales</taxon>
        <taxon>Tannerellaceae</taxon>
        <taxon>Parabacteroides</taxon>
    </lineage>
</organism>
<accession>A0A9D1XSR0</accession>
<evidence type="ECO:0000313" key="3">
    <source>
        <dbReference type="Proteomes" id="UP000823847"/>
    </source>
</evidence>
<reference evidence="2" key="1">
    <citation type="journal article" date="2021" name="PeerJ">
        <title>Extensive microbial diversity within the chicken gut microbiome revealed by metagenomics and culture.</title>
        <authorList>
            <person name="Gilroy R."/>
            <person name="Ravi A."/>
            <person name="Getino M."/>
            <person name="Pursley I."/>
            <person name="Horton D.L."/>
            <person name="Alikhan N.F."/>
            <person name="Baker D."/>
            <person name="Gharbi K."/>
            <person name="Hall N."/>
            <person name="Watson M."/>
            <person name="Adriaenssens E.M."/>
            <person name="Foster-Nyarko E."/>
            <person name="Jarju S."/>
            <person name="Secka A."/>
            <person name="Antonio M."/>
            <person name="Oren A."/>
            <person name="Chaudhuri R.R."/>
            <person name="La Ragione R."/>
            <person name="Hildebrand F."/>
            <person name="Pallen M.J."/>
        </authorList>
    </citation>
    <scope>NUCLEOTIDE SEQUENCE</scope>
    <source>
        <strain evidence="2">ChiHecec2B26-12326</strain>
    </source>
</reference>
<evidence type="ECO:0000313" key="2">
    <source>
        <dbReference type="EMBL" id="HIX86660.1"/>
    </source>
</evidence>
<dbReference type="GO" id="GO:0004197">
    <property type="term" value="F:cysteine-type endopeptidase activity"/>
    <property type="evidence" value="ECO:0007669"/>
    <property type="project" value="InterPro"/>
</dbReference>
<dbReference type="PANTHER" id="PTHR48104:SF30">
    <property type="entry name" value="METACASPASE-1"/>
    <property type="match status" value="1"/>
</dbReference>
<dbReference type="AlphaFoldDB" id="A0A9D1XSR0"/>
<dbReference type="GO" id="GO:0006508">
    <property type="term" value="P:proteolysis"/>
    <property type="evidence" value="ECO:0007669"/>
    <property type="project" value="InterPro"/>
</dbReference>
<reference evidence="2" key="2">
    <citation type="submission" date="2021-04" db="EMBL/GenBank/DDBJ databases">
        <authorList>
            <person name="Gilroy R."/>
        </authorList>
    </citation>
    <scope>NUCLEOTIDE SEQUENCE</scope>
    <source>
        <strain evidence="2">ChiHecec2B26-12326</strain>
    </source>
</reference>
<dbReference type="InterPro" id="IPR050452">
    <property type="entry name" value="Metacaspase"/>
</dbReference>
<comment type="caution">
    <text evidence="2">The sequence shown here is derived from an EMBL/GenBank/DDBJ whole genome shotgun (WGS) entry which is preliminary data.</text>
</comment>